<evidence type="ECO:0000256" key="3">
    <source>
        <dbReference type="ARBA" id="ARBA00022630"/>
    </source>
</evidence>
<evidence type="ECO:0000259" key="8">
    <source>
        <dbReference type="Pfam" id="PF02771"/>
    </source>
</evidence>
<dbReference type="PIRSF" id="PIRSF016578">
    <property type="entry name" value="HsaA"/>
    <property type="match status" value="1"/>
</dbReference>
<gene>
    <name evidence="9" type="ORF">ACFPCY_13995</name>
</gene>
<accession>A0ABV9TZG4</accession>
<keyword evidence="10" id="KW-1185">Reference proteome</keyword>
<dbReference type="InterPro" id="IPR046373">
    <property type="entry name" value="Acyl-CoA_Oxase/DH_mid-dom_sf"/>
</dbReference>
<dbReference type="EC" id="1.-.-.-" evidence="9"/>
<dbReference type="Pfam" id="PF02771">
    <property type="entry name" value="Acyl-CoA_dh_N"/>
    <property type="match status" value="1"/>
</dbReference>
<comment type="cofactor">
    <cofactor evidence="1 5">
        <name>FAD</name>
        <dbReference type="ChEBI" id="CHEBI:57692"/>
    </cofactor>
</comment>
<protein>
    <submittedName>
        <fullName evidence="9">Acyl-CoA dehydrogenase family protein</fullName>
        <ecNumber evidence="9">1.-.-.-</ecNumber>
    </submittedName>
</protein>
<organism evidence="9 10">
    <name type="scientific">Actinomadura gamaensis</name>
    <dbReference type="NCBI Taxonomy" id="1763541"/>
    <lineage>
        <taxon>Bacteria</taxon>
        <taxon>Bacillati</taxon>
        <taxon>Actinomycetota</taxon>
        <taxon>Actinomycetes</taxon>
        <taxon>Streptosporangiales</taxon>
        <taxon>Thermomonosporaceae</taxon>
        <taxon>Actinomadura</taxon>
    </lineage>
</organism>
<evidence type="ECO:0000259" key="6">
    <source>
        <dbReference type="Pfam" id="PF00441"/>
    </source>
</evidence>
<evidence type="ECO:0000256" key="2">
    <source>
        <dbReference type="ARBA" id="ARBA00009347"/>
    </source>
</evidence>
<dbReference type="Gene3D" id="1.20.140.10">
    <property type="entry name" value="Butyryl-CoA Dehydrogenase, subunit A, domain 3"/>
    <property type="match status" value="1"/>
</dbReference>
<dbReference type="SUPFAM" id="SSF47203">
    <property type="entry name" value="Acyl-CoA dehydrogenase C-terminal domain-like"/>
    <property type="match status" value="1"/>
</dbReference>
<keyword evidence="5 9" id="KW-0560">Oxidoreductase</keyword>
<dbReference type="InterPro" id="IPR013786">
    <property type="entry name" value="AcylCoA_DH/ox_N"/>
</dbReference>
<dbReference type="RefSeq" id="WP_378255047.1">
    <property type="nucleotide sequence ID" value="NZ_JBHSIT010000003.1"/>
</dbReference>
<evidence type="ECO:0000256" key="1">
    <source>
        <dbReference type="ARBA" id="ARBA00001974"/>
    </source>
</evidence>
<feature type="domain" description="Acyl-CoA oxidase/dehydrogenase middle" evidence="7">
    <location>
        <begin position="136"/>
        <end position="219"/>
    </location>
</feature>
<dbReference type="Proteomes" id="UP001595872">
    <property type="component" value="Unassembled WGS sequence"/>
</dbReference>
<comment type="caution">
    <text evidence="9">The sequence shown here is derived from an EMBL/GenBank/DDBJ whole genome shotgun (WGS) entry which is preliminary data.</text>
</comment>
<evidence type="ECO:0000313" key="10">
    <source>
        <dbReference type="Proteomes" id="UP001595872"/>
    </source>
</evidence>
<sequence>MRRFGTARQRELAEVAEGLAGPIAERAARYDEENRYPFESFAELRKAGLHRVSVPAELGGGGAAPGDLFPMLERLAAADGSTGLTLNMHIAALGLLADAWRASGNERLEWLLREAAADRVLIAGVNSERGVHNPYLDTRTAAERVPGGYRLTGRKSFGTNIEVATHMFSMARRTDEPDGRPMITMFTIPVDTPGVRVHRTWNTLGMRGTQSHDVELDGVFVPDDQVLASYPPGHYGGLARGLHRWAQPTFGAVYTGVALGGMEWTRGFAERDGRADDRFVRDVLAECELLLESSRAVLYRHAAEDEEGHADELPLRELVARAAMVKTVCTGNAIEIMNRLAEVVGGAGLARALPFERMWRDVQAGRVMPFNRRTALELIGAASFGADLPETAEPTDAS</sequence>
<dbReference type="InterPro" id="IPR009100">
    <property type="entry name" value="AcylCoA_DH/oxidase_NM_dom_sf"/>
</dbReference>
<keyword evidence="4 5" id="KW-0274">FAD</keyword>
<dbReference type="InterPro" id="IPR036250">
    <property type="entry name" value="AcylCo_DH-like_C"/>
</dbReference>
<comment type="similarity">
    <text evidence="2 5">Belongs to the acyl-CoA dehydrogenase family.</text>
</comment>
<feature type="domain" description="Acyl-CoA dehydrogenase/oxidase C-terminal" evidence="6">
    <location>
        <begin position="271"/>
        <end position="367"/>
    </location>
</feature>
<evidence type="ECO:0000259" key="7">
    <source>
        <dbReference type="Pfam" id="PF02770"/>
    </source>
</evidence>
<reference evidence="10" key="1">
    <citation type="journal article" date="2019" name="Int. J. Syst. Evol. Microbiol.">
        <title>The Global Catalogue of Microorganisms (GCM) 10K type strain sequencing project: providing services to taxonomists for standard genome sequencing and annotation.</title>
        <authorList>
            <consortium name="The Broad Institute Genomics Platform"/>
            <consortium name="The Broad Institute Genome Sequencing Center for Infectious Disease"/>
            <person name="Wu L."/>
            <person name="Ma J."/>
        </authorList>
    </citation>
    <scope>NUCLEOTIDE SEQUENCE [LARGE SCALE GENOMIC DNA]</scope>
    <source>
        <strain evidence="10">KLKA75</strain>
    </source>
</reference>
<dbReference type="PANTHER" id="PTHR43884:SF12">
    <property type="entry name" value="ISOVALERYL-COA DEHYDROGENASE, MITOCHONDRIAL-RELATED"/>
    <property type="match status" value="1"/>
</dbReference>
<dbReference type="Pfam" id="PF02770">
    <property type="entry name" value="Acyl-CoA_dh_M"/>
    <property type="match status" value="1"/>
</dbReference>
<dbReference type="GO" id="GO:0016491">
    <property type="term" value="F:oxidoreductase activity"/>
    <property type="evidence" value="ECO:0007669"/>
    <property type="project" value="UniProtKB-KW"/>
</dbReference>
<evidence type="ECO:0000256" key="4">
    <source>
        <dbReference type="ARBA" id="ARBA00022827"/>
    </source>
</evidence>
<dbReference type="InterPro" id="IPR037069">
    <property type="entry name" value="AcylCoA_DH/ox_N_sf"/>
</dbReference>
<dbReference type="Pfam" id="PF00441">
    <property type="entry name" value="Acyl-CoA_dh_1"/>
    <property type="match status" value="1"/>
</dbReference>
<dbReference type="PANTHER" id="PTHR43884">
    <property type="entry name" value="ACYL-COA DEHYDROGENASE"/>
    <property type="match status" value="1"/>
</dbReference>
<dbReference type="Gene3D" id="2.40.110.10">
    <property type="entry name" value="Butyryl-CoA Dehydrogenase, subunit A, domain 2"/>
    <property type="match status" value="1"/>
</dbReference>
<dbReference type="InterPro" id="IPR006091">
    <property type="entry name" value="Acyl-CoA_Oxase/DH_mid-dom"/>
</dbReference>
<keyword evidence="3 5" id="KW-0285">Flavoprotein</keyword>
<dbReference type="Gene3D" id="1.10.540.10">
    <property type="entry name" value="Acyl-CoA dehydrogenase/oxidase, N-terminal domain"/>
    <property type="match status" value="1"/>
</dbReference>
<name>A0ABV9TZG4_9ACTN</name>
<feature type="domain" description="Acyl-CoA dehydrogenase/oxidase N-terminal" evidence="8">
    <location>
        <begin position="10"/>
        <end position="93"/>
    </location>
</feature>
<evidence type="ECO:0000313" key="9">
    <source>
        <dbReference type="EMBL" id="MFC4908440.1"/>
    </source>
</evidence>
<dbReference type="InterPro" id="IPR009075">
    <property type="entry name" value="AcylCo_DH/oxidase_C"/>
</dbReference>
<proteinExistence type="inferred from homology"/>
<dbReference type="SUPFAM" id="SSF56645">
    <property type="entry name" value="Acyl-CoA dehydrogenase NM domain-like"/>
    <property type="match status" value="1"/>
</dbReference>
<dbReference type="EMBL" id="JBHSIT010000003">
    <property type="protein sequence ID" value="MFC4908440.1"/>
    <property type="molecule type" value="Genomic_DNA"/>
</dbReference>
<evidence type="ECO:0000256" key="5">
    <source>
        <dbReference type="RuleBase" id="RU362125"/>
    </source>
</evidence>
<dbReference type="CDD" id="cd00567">
    <property type="entry name" value="ACAD"/>
    <property type="match status" value="1"/>
</dbReference>